<keyword evidence="3" id="KW-0732">Signal</keyword>
<evidence type="ECO:0000256" key="2">
    <source>
        <dbReference type="SAM" id="MobiDB-lite"/>
    </source>
</evidence>
<dbReference type="PROSITE" id="PS51127">
    <property type="entry name" value="BIG1"/>
    <property type="match status" value="1"/>
</dbReference>
<dbReference type="Proteomes" id="UP000006242">
    <property type="component" value="Unassembled WGS sequence"/>
</dbReference>
<dbReference type="InterPro" id="IPR008964">
    <property type="entry name" value="Invasin/intimin_cell_adhesion"/>
</dbReference>
<gene>
    <name evidence="5" type="ORF">SSPSH_003544</name>
</gene>
<feature type="signal peptide" evidence="3">
    <location>
        <begin position="1"/>
        <end position="23"/>
    </location>
</feature>
<keyword evidence="6" id="KW-1185">Reference proteome</keyword>
<accession>U2FN45</accession>
<dbReference type="InterPro" id="IPR013783">
    <property type="entry name" value="Ig-like_fold"/>
</dbReference>
<dbReference type="STRING" id="1033802.SSPSH_003544"/>
<dbReference type="AlphaFoldDB" id="U2FN45"/>
<comment type="caution">
    <text evidence="5">The sequence shown here is derived from an EMBL/GenBank/DDBJ whole genome shotgun (WGS) entry which is preliminary data.</text>
</comment>
<feature type="compositionally biased region" description="Polar residues" evidence="2">
    <location>
        <begin position="53"/>
        <end position="67"/>
    </location>
</feature>
<dbReference type="RefSeq" id="WP_006913019.1">
    <property type="nucleotide sequence ID" value="NZ_AFNV02000032.1"/>
</dbReference>
<feature type="chain" id="PRO_5004627674" evidence="3">
    <location>
        <begin position="24"/>
        <end position="570"/>
    </location>
</feature>
<sequence>MPGKTIYQLLTITVLATALGACGGSTSGGDDDNGGGSSGGGSGGGTNNPSTPDSNTQIGSIDSNGQFQEGRIGVTDTTLQAGQSSSLTVRLRSPNGSSLGDTVQVFFSSPCSSTGQADIAPAVAESQGGIATTTYTALGCVGTDTVTARTSVEDTTLTATADIETEAAQFGAIEFDSVSQPLIGLRGTGALPEQSTVTFRVTNSTGSPLPNQTVNFSLNTTVGGLSLSNTSTSTDNQGVATTTVTSGTVATSVRVTASTTSASGQQQSAQSSELAVTTGLPDNDSFSLSATTLNVEGQEFDGVTSEITIRAADRFNNPVPDNTAITFRTEGGSIPGSCTTQGGACTVTFTTQSPRPADGRATILATAIGEESFSDTAPSNGRFDEGEFDIANDLPEAFVDYDEDGVRDSNEPYIDFNNNSSYDLGDGEFTGLRCQQSTSAADELACDTDSINVRDQVVIVFSASTQIIQFDPSTINLDNGNVVVNVEITGQNGQIPPAETGISASTTLGSIVGPSSYTVRSTSARGPYVVSFEIEPEDNISSSQTGRLNITVTTPRDVISRDFAPISQNP</sequence>
<feature type="domain" description="Big-1" evidence="4">
    <location>
        <begin position="180"/>
        <end position="274"/>
    </location>
</feature>
<dbReference type="SUPFAM" id="SSF49373">
    <property type="entry name" value="Invasin/intimin cell-adhesion fragments"/>
    <property type="match status" value="1"/>
</dbReference>
<dbReference type="EMBL" id="AFNV02000032">
    <property type="protein sequence ID" value="ERJ17629.1"/>
    <property type="molecule type" value="Genomic_DNA"/>
</dbReference>
<evidence type="ECO:0000259" key="4">
    <source>
        <dbReference type="PROSITE" id="PS51127"/>
    </source>
</evidence>
<evidence type="ECO:0000313" key="6">
    <source>
        <dbReference type="Proteomes" id="UP000006242"/>
    </source>
</evidence>
<comment type="similarity">
    <text evidence="1">Belongs to the intimin/invasin family.</text>
</comment>
<reference evidence="5 6" key="2">
    <citation type="journal article" date="2013" name="PLoS ONE">
        <title>INDIGO - INtegrated Data Warehouse of MIcrobial GenOmes with Examples from the Red Sea Extremophiles.</title>
        <authorList>
            <person name="Alam I."/>
            <person name="Antunes A."/>
            <person name="Kamau A.A."/>
            <person name="Ba Alawi W."/>
            <person name="Kalkatawi M."/>
            <person name="Stingl U."/>
            <person name="Bajic V.B."/>
        </authorList>
    </citation>
    <scope>NUCLEOTIDE SEQUENCE [LARGE SCALE GENOMIC DNA]</scope>
    <source>
        <strain evidence="5 6">E1L3A</strain>
    </source>
</reference>
<dbReference type="OrthoDB" id="5522233at2"/>
<name>U2FN45_9GAMM</name>
<dbReference type="SMART" id="SM00634">
    <property type="entry name" value="BID_1"/>
    <property type="match status" value="1"/>
</dbReference>
<feature type="compositionally biased region" description="Gly residues" evidence="2">
    <location>
        <begin position="34"/>
        <end position="46"/>
    </location>
</feature>
<evidence type="ECO:0000256" key="1">
    <source>
        <dbReference type="ARBA" id="ARBA00010116"/>
    </source>
</evidence>
<dbReference type="Pfam" id="PF02369">
    <property type="entry name" value="Big_1"/>
    <property type="match status" value="1"/>
</dbReference>
<evidence type="ECO:0000256" key="3">
    <source>
        <dbReference type="SAM" id="SignalP"/>
    </source>
</evidence>
<evidence type="ECO:0000313" key="5">
    <source>
        <dbReference type="EMBL" id="ERJ17629.1"/>
    </source>
</evidence>
<feature type="region of interest" description="Disordered" evidence="2">
    <location>
        <begin position="26"/>
        <end position="68"/>
    </location>
</feature>
<protein>
    <submittedName>
        <fullName evidence="5">Invasin domain protein</fullName>
    </submittedName>
</protein>
<dbReference type="InterPro" id="IPR003344">
    <property type="entry name" value="Big_1_dom"/>
</dbReference>
<organism evidence="5 6">
    <name type="scientific">Salinisphaera shabanensis E1L3A</name>
    <dbReference type="NCBI Taxonomy" id="1033802"/>
    <lineage>
        <taxon>Bacteria</taxon>
        <taxon>Pseudomonadati</taxon>
        <taxon>Pseudomonadota</taxon>
        <taxon>Gammaproteobacteria</taxon>
        <taxon>Salinisphaerales</taxon>
        <taxon>Salinisphaeraceae</taxon>
        <taxon>Salinisphaera</taxon>
    </lineage>
</organism>
<dbReference type="Gene3D" id="2.60.40.10">
    <property type="entry name" value="Immunoglobulins"/>
    <property type="match status" value="2"/>
</dbReference>
<reference evidence="5 6" key="1">
    <citation type="journal article" date="2011" name="J. Bacteriol.">
        <title>Genome sequence of Salinisphaera shabanensis, a gammaproteobacterium from the harsh, variable environment of the brine-seawater interface of the Shaban Deep in the Red Sea.</title>
        <authorList>
            <person name="Antunes A."/>
            <person name="Alam I."/>
            <person name="Bajic V.B."/>
            <person name="Stingl U."/>
        </authorList>
    </citation>
    <scope>NUCLEOTIDE SEQUENCE [LARGE SCALE GENOMIC DNA]</scope>
    <source>
        <strain evidence="5 6">E1L3A</strain>
    </source>
</reference>
<dbReference type="PROSITE" id="PS51257">
    <property type="entry name" value="PROKAR_LIPOPROTEIN"/>
    <property type="match status" value="1"/>
</dbReference>
<dbReference type="eggNOG" id="COG2831">
    <property type="taxonomic scope" value="Bacteria"/>
</dbReference>
<proteinExistence type="inferred from homology"/>